<accession>A0A4C1UZ94</accession>
<dbReference type="OrthoDB" id="10023262at2759"/>
<evidence type="ECO:0000313" key="3">
    <source>
        <dbReference type="EMBL" id="GBP31282.1"/>
    </source>
</evidence>
<feature type="compositionally biased region" description="Low complexity" evidence="1">
    <location>
        <begin position="101"/>
        <end position="111"/>
    </location>
</feature>
<dbReference type="AlphaFoldDB" id="A0A4C1UZ94"/>
<feature type="domain" description="HAT C-terminal dimerisation" evidence="2">
    <location>
        <begin position="19"/>
        <end position="70"/>
    </location>
</feature>
<keyword evidence="4" id="KW-1185">Reference proteome</keyword>
<dbReference type="InterPro" id="IPR012337">
    <property type="entry name" value="RNaseH-like_sf"/>
</dbReference>
<dbReference type="GO" id="GO:0046983">
    <property type="term" value="F:protein dimerization activity"/>
    <property type="evidence" value="ECO:0007669"/>
    <property type="project" value="InterPro"/>
</dbReference>
<evidence type="ECO:0000259" key="2">
    <source>
        <dbReference type="Pfam" id="PF05699"/>
    </source>
</evidence>
<proteinExistence type="predicted"/>
<reference evidence="3 4" key="1">
    <citation type="journal article" date="2019" name="Commun. Biol.">
        <title>The bagworm genome reveals a unique fibroin gene that provides high tensile strength.</title>
        <authorList>
            <person name="Kono N."/>
            <person name="Nakamura H."/>
            <person name="Ohtoshi R."/>
            <person name="Tomita M."/>
            <person name="Numata K."/>
            <person name="Arakawa K."/>
        </authorList>
    </citation>
    <scope>NUCLEOTIDE SEQUENCE [LARGE SCALE GENOMIC DNA]</scope>
</reference>
<dbReference type="InterPro" id="IPR008906">
    <property type="entry name" value="HATC_C_dom"/>
</dbReference>
<evidence type="ECO:0000313" key="4">
    <source>
        <dbReference type="Proteomes" id="UP000299102"/>
    </source>
</evidence>
<organism evidence="3 4">
    <name type="scientific">Eumeta variegata</name>
    <name type="common">Bagworm moth</name>
    <name type="synonym">Eumeta japonica</name>
    <dbReference type="NCBI Taxonomy" id="151549"/>
    <lineage>
        <taxon>Eukaryota</taxon>
        <taxon>Metazoa</taxon>
        <taxon>Ecdysozoa</taxon>
        <taxon>Arthropoda</taxon>
        <taxon>Hexapoda</taxon>
        <taxon>Insecta</taxon>
        <taxon>Pterygota</taxon>
        <taxon>Neoptera</taxon>
        <taxon>Endopterygota</taxon>
        <taxon>Lepidoptera</taxon>
        <taxon>Glossata</taxon>
        <taxon>Ditrysia</taxon>
        <taxon>Tineoidea</taxon>
        <taxon>Psychidae</taxon>
        <taxon>Oiketicinae</taxon>
        <taxon>Eumeta</taxon>
    </lineage>
</organism>
<dbReference type="STRING" id="151549.A0A4C1UZ94"/>
<gene>
    <name evidence="3" type="ORF">EVAR_31407_1</name>
</gene>
<protein>
    <recommendedName>
        <fullName evidence="2">HAT C-terminal dimerisation domain-containing protein</fullName>
    </recommendedName>
</protein>
<name>A0A4C1UZ94_EUMVA</name>
<dbReference type="SUPFAM" id="SSF53098">
    <property type="entry name" value="Ribonuclease H-like"/>
    <property type="match status" value="1"/>
</dbReference>
<comment type="caution">
    <text evidence="3">The sequence shown here is derived from an EMBL/GenBank/DDBJ whole genome shotgun (WGS) entry which is preliminary data.</text>
</comment>
<feature type="compositionally biased region" description="Acidic residues" evidence="1">
    <location>
        <begin position="112"/>
        <end position="122"/>
    </location>
</feature>
<dbReference type="Proteomes" id="UP000299102">
    <property type="component" value="Unassembled WGS sequence"/>
</dbReference>
<feature type="region of interest" description="Disordered" evidence="1">
    <location>
        <begin position="101"/>
        <end position="122"/>
    </location>
</feature>
<sequence length="122" mass="13531">MEFWAEVLGYKDAAGNNPFSELTAFATKLLSLPHSNADIECVFSQVNLVKTKLRNSLHTTTLKAILYVRFGLKRLNKCCHSYDVPELVLWKIGTNEAYASTSSAPDSAAISIDEDPNEDVHI</sequence>
<evidence type="ECO:0000256" key="1">
    <source>
        <dbReference type="SAM" id="MobiDB-lite"/>
    </source>
</evidence>
<dbReference type="EMBL" id="BGZK01000244">
    <property type="protein sequence ID" value="GBP31282.1"/>
    <property type="molecule type" value="Genomic_DNA"/>
</dbReference>
<dbReference type="Pfam" id="PF05699">
    <property type="entry name" value="Dimer_Tnp_hAT"/>
    <property type="match status" value="1"/>
</dbReference>